<dbReference type="Proteomes" id="UP001235744">
    <property type="component" value="Chromosome"/>
</dbReference>
<sequence>MTLTIKAQTIARAWWPDVDTADQKLTSWIRERGGITVTDEADHGKVLRAFPDPT</sequence>
<evidence type="ECO:0000313" key="2">
    <source>
        <dbReference type="Proteomes" id="UP001235744"/>
    </source>
</evidence>
<protein>
    <submittedName>
        <fullName evidence="1">Uncharacterized protein</fullName>
    </submittedName>
</protein>
<keyword evidence="2" id="KW-1185">Reference proteome</keyword>
<proteinExistence type="predicted"/>
<dbReference type="RefSeq" id="WP_306068558.1">
    <property type="nucleotide sequence ID" value="NZ_CP120988.1"/>
</dbReference>
<reference evidence="1 2" key="1">
    <citation type="submission" date="2023-03" db="EMBL/GenBank/DDBJ databases">
        <title>Isolation and description of six Streptomyces strains from soil environments, able to metabolize different microbial glucans.</title>
        <authorList>
            <person name="Widen T."/>
            <person name="Larsbrink J."/>
        </authorList>
    </citation>
    <scope>NUCLEOTIDE SEQUENCE [LARGE SCALE GENOMIC DNA]</scope>
    <source>
        <strain evidence="1 2">Alt2</strain>
    </source>
</reference>
<name>A0ABY9J197_9ACTN</name>
<accession>A0ABY9J197</accession>
<organism evidence="1 2">
    <name type="scientific">Streptomyces poriferorum</name>
    <dbReference type="NCBI Taxonomy" id="2798799"/>
    <lineage>
        <taxon>Bacteria</taxon>
        <taxon>Bacillati</taxon>
        <taxon>Actinomycetota</taxon>
        <taxon>Actinomycetes</taxon>
        <taxon>Kitasatosporales</taxon>
        <taxon>Streptomycetaceae</taxon>
        <taxon>Streptomyces</taxon>
    </lineage>
</organism>
<evidence type="ECO:0000313" key="1">
    <source>
        <dbReference type="EMBL" id="WLQ61412.1"/>
    </source>
</evidence>
<gene>
    <name evidence="1" type="ORF">P8A19_41090</name>
</gene>
<dbReference type="EMBL" id="CP120988">
    <property type="protein sequence ID" value="WLQ61412.1"/>
    <property type="molecule type" value="Genomic_DNA"/>
</dbReference>